<keyword evidence="5 9" id="KW-0560">Oxidoreductase</keyword>
<sequence length="536" mass="60604">MDSSVLDSLRSSHIQLYVLLASGLLLTYIATRIYKVHAALQPVPGIPLISLPGKTAKDSYVYHGNETINLGLRTTAENQPFQIMTGTGPKIVFRNRYADEIAKNKKFSVSQNVQIDFQTDYPGFEGIAMMLKSSLVRDTIVRKLTQSLGLVTEDLVEEATDSIHDIFGESPEWQTMEIKNPIQLMVSRLSSRVFLGKPLCRNARWLEIAMDYTTHVFEASRALRNLPALLRPIQHRFMKSCRELRRDHSDARALIDAEVRTREASARALLKQGKKPPKKADTIGWLVEMAQEQGQQLTIDDLCSAQLGLTMSAIHSTSETTCQALQHLCEHPEIVQPLREEVVRVIGQLGWAKTSLYQLRLMDSFLKESQRFSKGNASVVRYADADVVLSDGIVIKKNSRVMLTTKFMDEEAYPDPLRFDAYRFMGKEEQKQQQQAQEGSDTPTPLAKLSSQDSHYVSPTPEHMGFGLGRHSCPGRFFVANELKIALAHLLLKYDWSLDPEQGVTPCIVLECNPVWNAKARLRFKRRKEEIELDCV</sequence>
<dbReference type="GO" id="GO:0005506">
    <property type="term" value="F:iron ion binding"/>
    <property type="evidence" value="ECO:0007669"/>
    <property type="project" value="InterPro"/>
</dbReference>
<dbReference type="PRINTS" id="PR00463">
    <property type="entry name" value="EP450I"/>
</dbReference>
<keyword evidence="12" id="KW-1185">Reference proteome</keyword>
<dbReference type="CDD" id="cd11041">
    <property type="entry name" value="CYP503A1-like"/>
    <property type="match status" value="1"/>
</dbReference>
<feature type="compositionally biased region" description="Polar residues" evidence="10">
    <location>
        <begin position="439"/>
        <end position="456"/>
    </location>
</feature>
<keyword evidence="7 9" id="KW-0503">Monooxygenase</keyword>
<keyword evidence="4 8" id="KW-0479">Metal-binding</keyword>
<dbReference type="InterPro" id="IPR002401">
    <property type="entry name" value="Cyt_P450_E_grp-I"/>
</dbReference>
<accession>M3BW31</accession>
<dbReference type="GO" id="GO:0020037">
    <property type="term" value="F:heme binding"/>
    <property type="evidence" value="ECO:0007669"/>
    <property type="project" value="InterPro"/>
</dbReference>
<dbReference type="RefSeq" id="XP_016759650.1">
    <property type="nucleotide sequence ID" value="XM_016902652.1"/>
</dbReference>
<dbReference type="InterPro" id="IPR017972">
    <property type="entry name" value="Cyt_P450_CS"/>
</dbReference>
<dbReference type="HOGENOM" id="CLU_022195_0_3_1"/>
<evidence type="ECO:0000256" key="7">
    <source>
        <dbReference type="ARBA" id="ARBA00023033"/>
    </source>
</evidence>
<evidence type="ECO:0000256" key="8">
    <source>
        <dbReference type="PIRSR" id="PIRSR602401-1"/>
    </source>
</evidence>
<dbReference type="GeneID" id="27899789"/>
<keyword evidence="3 8" id="KW-0349">Heme</keyword>
<organism evidence="11 12">
    <name type="scientific">Sphaerulina musiva (strain SO2202)</name>
    <name type="common">Poplar stem canker fungus</name>
    <name type="synonym">Septoria musiva</name>
    <dbReference type="NCBI Taxonomy" id="692275"/>
    <lineage>
        <taxon>Eukaryota</taxon>
        <taxon>Fungi</taxon>
        <taxon>Dikarya</taxon>
        <taxon>Ascomycota</taxon>
        <taxon>Pezizomycotina</taxon>
        <taxon>Dothideomycetes</taxon>
        <taxon>Dothideomycetidae</taxon>
        <taxon>Mycosphaerellales</taxon>
        <taxon>Mycosphaerellaceae</taxon>
        <taxon>Sphaerulina</taxon>
    </lineage>
</organism>
<dbReference type="GO" id="GO:0004497">
    <property type="term" value="F:monooxygenase activity"/>
    <property type="evidence" value="ECO:0007669"/>
    <property type="project" value="UniProtKB-KW"/>
</dbReference>
<dbReference type="PROSITE" id="PS00086">
    <property type="entry name" value="CYTOCHROME_P450"/>
    <property type="match status" value="1"/>
</dbReference>
<evidence type="ECO:0000256" key="6">
    <source>
        <dbReference type="ARBA" id="ARBA00023004"/>
    </source>
</evidence>
<dbReference type="InterPro" id="IPR001128">
    <property type="entry name" value="Cyt_P450"/>
</dbReference>
<protein>
    <submittedName>
        <fullName evidence="11">Cytochrome P450</fullName>
    </submittedName>
</protein>
<dbReference type="OMA" id="WTEHALE"/>
<evidence type="ECO:0000313" key="12">
    <source>
        <dbReference type="Proteomes" id="UP000016931"/>
    </source>
</evidence>
<gene>
    <name evidence="11" type="ORF">SEPMUDRAFT_134658</name>
</gene>
<reference evidence="11 12" key="1">
    <citation type="journal article" date="2012" name="PLoS Pathog.">
        <title>Diverse lifestyles and strategies of plant pathogenesis encoded in the genomes of eighteen Dothideomycetes fungi.</title>
        <authorList>
            <person name="Ohm R.A."/>
            <person name="Feau N."/>
            <person name="Henrissat B."/>
            <person name="Schoch C.L."/>
            <person name="Horwitz B.A."/>
            <person name="Barry K.W."/>
            <person name="Condon B.J."/>
            <person name="Copeland A.C."/>
            <person name="Dhillon B."/>
            <person name="Glaser F."/>
            <person name="Hesse C.N."/>
            <person name="Kosti I."/>
            <person name="LaButti K."/>
            <person name="Lindquist E.A."/>
            <person name="Lucas S."/>
            <person name="Salamov A.A."/>
            <person name="Bradshaw R.E."/>
            <person name="Ciuffetti L."/>
            <person name="Hamelin R.C."/>
            <person name="Kema G.H.J."/>
            <person name="Lawrence C."/>
            <person name="Scott J.A."/>
            <person name="Spatafora J.W."/>
            <person name="Turgeon B.G."/>
            <person name="de Wit P.J.G.M."/>
            <person name="Zhong S."/>
            <person name="Goodwin S.B."/>
            <person name="Grigoriev I.V."/>
        </authorList>
    </citation>
    <scope>NUCLEOTIDE SEQUENCE [LARGE SCALE GENOMIC DNA]</scope>
    <source>
        <strain evidence="11 12">SO2202</strain>
    </source>
</reference>
<dbReference type="SUPFAM" id="SSF48264">
    <property type="entry name" value="Cytochrome P450"/>
    <property type="match status" value="1"/>
</dbReference>
<dbReference type="EMBL" id="KB456266">
    <property type="protein sequence ID" value="EMF11529.1"/>
    <property type="molecule type" value="Genomic_DNA"/>
</dbReference>
<name>M3BW31_SPHMS</name>
<evidence type="ECO:0000256" key="1">
    <source>
        <dbReference type="ARBA" id="ARBA00001971"/>
    </source>
</evidence>
<comment type="cofactor">
    <cofactor evidence="1 8">
        <name>heme</name>
        <dbReference type="ChEBI" id="CHEBI:30413"/>
    </cofactor>
</comment>
<feature type="binding site" description="axial binding residue" evidence="8">
    <location>
        <position position="473"/>
    </location>
    <ligand>
        <name>heme</name>
        <dbReference type="ChEBI" id="CHEBI:30413"/>
    </ligand>
    <ligandPart>
        <name>Fe</name>
        <dbReference type="ChEBI" id="CHEBI:18248"/>
    </ligandPart>
</feature>
<dbReference type="STRING" id="692275.M3BW31"/>
<feature type="region of interest" description="Disordered" evidence="10">
    <location>
        <begin position="430"/>
        <end position="456"/>
    </location>
</feature>
<dbReference type="OrthoDB" id="1844152at2759"/>
<evidence type="ECO:0000256" key="3">
    <source>
        <dbReference type="ARBA" id="ARBA00022617"/>
    </source>
</evidence>
<keyword evidence="6 8" id="KW-0408">Iron</keyword>
<dbReference type="Gene3D" id="1.10.630.10">
    <property type="entry name" value="Cytochrome P450"/>
    <property type="match status" value="1"/>
</dbReference>
<dbReference type="Proteomes" id="UP000016931">
    <property type="component" value="Unassembled WGS sequence"/>
</dbReference>
<evidence type="ECO:0000256" key="4">
    <source>
        <dbReference type="ARBA" id="ARBA00022723"/>
    </source>
</evidence>
<dbReference type="PANTHER" id="PTHR46206">
    <property type="entry name" value="CYTOCHROME P450"/>
    <property type="match status" value="1"/>
</dbReference>
<evidence type="ECO:0000256" key="10">
    <source>
        <dbReference type="SAM" id="MobiDB-lite"/>
    </source>
</evidence>
<dbReference type="AlphaFoldDB" id="M3BW31"/>
<dbReference type="InterPro" id="IPR036396">
    <property type="entry name" value="Cyt_P450_sf"/>
</dbReference>
<evidence type="ECO:0000313" key="11">
    <source>
        <dbReference type="EMBL" id="EMF11529.1"/>
    </source>
</evidence>
<dbReference type="Pfam" id="PF00067">
    <property type="entry name" value="p450"/>
    <property type="match status" value="1"/>
</dbReference>
<evidence type="ECO:0000256" key="2">
    <source>
        <dbReference type="ARBA" id="ARBA00010617"/>
    </source>
</evidence>
<dbReference type="eggNOG" id="KOG0156">
    <property type="taxonomic scope" value="Eukaryota"/>
</dbReference>
<evidence type="ECO:0000256" key="5">
    <source>
        <dbReference type="ARBA" id="ARBA00023002"/>
    </source>
</evidence>
<comment type="similarity">
    <text evidence="2 9">Belongs to the cytochrome P450 family.</text>
</comment>
<evidence type="ECO:0000256" key="9">
    <source>
        <dbReference type="RuleBase" id="RU000461"/>
    </source>
</evidence>
<dbReference type="GO" id="GO:0016705">
    <property type="term" value="F:oxidoreductase activity, acting on paired donors, with incorporation or reduction of molecular oxygen"/>
    <property type="evidence" value="ECO:0007669"/>
    <property type="project" value="InterPro"/>
</dbReference>
<proteinExistence type="inferred from homology"/>
<dbReference type="PANTHER" id="PTHR46206:SF2">
    <property type="entry name" value="CYTOCHROME P450 MONOOXYGENASE AUSG-RELATED"/>
    <property type="match status" value="1"/>
</dbReference>